<gene>
    <name evidence="1" type="ORF">RHMOL_Rhmol12G0221200</name>
</gene>
<reference evidence="1" key="1">
    <citation type="submission" date="2022-02" db="EMBL/GenBank/DDBJ databases">
        <title>Plant Genome Project.</title>
        <authorList>
            <person name="Zhang R.-G."/>
        </authorList>
    </citation>
    <scope>NUCLEOTIDE SEQUENCE</scope>
    <source>
        <strain evidence="1">AT1</strain>
    </source>
</reference>
<name>A0ACC0LL76_RHOML</name>
<protein>
    <submittedName>
        <fullName evidence="1">Uncharacterized protein</fullName>
    </submittedName>
</protein>
<evidence type="ECO:0000313" key="2">
    <source>
        <dbReference type="Proteomes" id="UP001062846"/>
    </source>
</evidence>
<dbReference type="Proteomes" id="UP001062846">
    <property type="component" value="Chromosome 12"/>
</dbReference>
<sequence>MAMGSWKKWVFCGRGLTEPRLLGTAEDPNVSGQMLFCVRDRGVMDYISDEESDLSDSEINEYKEKPYEEFRTGKYKVKNVNGTLRCPFCAGKKKQEFKYKDLLQHASGVSKGSANRSAKQKANHLALATYLENDLANEAEQLPPKVIEVAPAYKKSEQNDLYCWPWTGIVTNIIDESGNGKELGSSEYWLKKFSKYRPSEVEILYDDHNQTAQAVVRFDNDWTGFKNAMLFEKSFETNHHGKKDWTAQKEFPGLNIYGWFARADDYNSKGPVGGYLRKKGELKTISNLVQEATQDRNKIVANLATEIDLKNQNLNELQYKYNEKTMSLSRMLEEKDMLHQAFCEESRKMQRLARENIHRILDEQETLNHELEIKRKELDSRSKQLNKREALTERERQKLDEEKEKNATRNNSLEMASTEQRKANENVLRLVEEQKKEKQEALDRILQLERKLDAKQKLEMEIVELKGKLEVMKHLKDDEVVQKKIKEMNEELEQKIEEMDSLEDLNQTLVVKERQSNDELQEARKELITGLSDMLSGRIEIGLKRMGEIDTKPFQSACKARFKPSEAEVKAFELCSLWQERMKNPDWHPFKIVMLEGGNHHLLTKEDDELLKNLKEEWGVEIYEAVVTAMKEMNEYNPSGGYVVSELWNFKEKRKATLKEVIAYILKRLKTLVKRKRQ</sequence>
<organism evidence="1 2">
    <name type="scientific">Rhododendron molle</name>
    <name type="common">Chinese azalea</name>
    <name type="synonym">Azalea mollis</name>
    <dbReference type="NCBI Taxonomy" id="49168"/>
    <lineage>
        <taxon>Eukaryota</taxon>
        <taxon>Viridiplantae</taxon>
        <taxon>Streptophyta</taxon>
        <taxon>Embryophyta</taxon>
        <taxon>Tracheophyta</taxon>
        <taxon>Spermatophyta</taxon>
        <taxon>Magnoliopsida</taxon>
        <taxon>eudicotyledons</taxon>
        <taxon>Gunneridae</taxon>
        <taxon>Pentapetalae</taxon>
        <taxon>asterids</taxon>
        <taxon>Ericales</taxon>
        <taxon>Ericaceae</taxon>
        <taxon>Ericoideae</taxon>
        <taxon>Rhodoreae</taxon>
        <taxon>Rhododendron</taxon>
    </lineage>
</organism>
<evidence type="ECO:0000313" key="1">
    <source>
        <dbReference type="EMBL" id="KAI8529380.1"/>
    </source>
</evidence>
<comment type="caution">
    <text evidence="1">The sequence shown here is derived from an EMBL/GenBank/DDBJ whole genome shotgun (WGS) entry which is preliminary data.</text>
</comment>
<dbReference type="EMBL" id="CM046399">
    <property type="protein sequence ID" value="KAI8529380.1"/>
    <property type="molecule type" value="Genomic_DNA"/>
</dbReference>
<keyword evidence="2" id="KW-1185">Reference proteome</keyword>
<proteinExistence type="predicted"/>
<accession>A0ACC0LL76</accession>